<name>A0A1F6DDN8_9BACT</name>
<accession>A0A1F6DDN8</accession>
<protein>
    <submittedName>
        <fullName evidence="1">Uncharacterized protein</fullName>
    </submittedName>
</protein>
<dbReference type="InterPro" id="IPR036278">
    <property type="entry name" value="Sialidase_sf"/>
</dbReference>
<evidence type="ECO:0000313" key="2">
    <source>
        <dbReference type="Proteomes" id="UP000178794"/>
    </source>
</evidence>
<dbReference type="Proteomes" id="UP000178794">
    <property type="component" value="Unassembled WGS sequence"/>
</dbReference>
<dbReference type="SUPFAM" id="SSF110296">
    <property type="entry name" value="Oligoxyloglucan reducing end-specific cellobiohydrolase"/>
    <property type="match status" value="1"/>
</dbReference>
<gene>
    <name evidence="1" type="ORF">A3C89_01025</name>
</gene>
<organism evidence="1 2">
    <name type="scientific">Candidatus Kaiserbacteria bacterium RIFCSPHIGHO2_02_FULL_50_50</name>
    <dbReference type="NCBI Taxonomy" id="1798492"/>
    <lineage>
        <taxon>Bacteria</taxon>
        <taxon>Candidatus Kaiseribacteriota</taxon>
    </lineage>
</organism>
<dbReference type="EMBL" id="MFLF01000014">
    <property type="protein sequence ID" value="OGG59525.1"/>
    <property type="molecule type" value="Genomic_DNA"/>
</dbReference>
<comment type="caution">
    <text evidence="1">The sequence shown here is derived from an EMBL/GenBank/DDBJ whole genome shotgun (WGS) entry which is preliminary data.</text>
</comment>
<dbReference type="STRING" id="1798492.A3C89_01025"/>
<dbReference type="SUPFAM" id="SSF50939">
    <property type="entry name" value="Sialidases"/>
    <property type="match status" value="1"/>
</dbReference>
<dbReference type="AlphaFoldDB" id="A0A1F6DDN8"/>
<reference evidence="1 2" key="1">
    <citation type="journal article" date="2016" name="Nat. Commun.">
        <title>Thousands of microbial genomes shed light on interconnected biogeochemical processes in an aquifer system.</title>
        <authorList>
            <person name="Anantharaman K."/>
            <person name="Brown C.T."/>
            <person name="Hug L.A."/>
            <person name="Sharon I."/>
            <person name="Castelle C.J."/>
            <person name="Probst A.J."/>
            <person name="Thomas B.C."/>
            <person name="Singh A."/>
            <person name="Wilkins M.J."/>
            <person name="Karaoz U."/>
            <person name="Brodie E.L."/>
            <person name="Williams K.H."/>
            <person name="Hubbard S.S."/>
            <person name="Banfield J.F."/>
        </authorList>
    </citation>
    <scope>NUCLEOTIDE SEQUENCE [LARGE SCALE GENOMIC DNA]</scope>
</reference>
<evidence type="ECO:0000313" key="1">
    <source>
        <dbReference type="EMBL" id="OGG59525.1"/>
    </source>
</evidence>
<sequence>MQKKYIVAALIALAFLLIISIVLRYTGAADVSTSAEIQNTAPTVDTIRFATSAYGTDDLTTSGILPDIGTDRTIHINGQITDLNGENDIASSTLSLVFFRTSKGNTCTADKNDCYIVNTCATTYTDGDDTQITYNCEVPLAYWIDGTDSSSIYESDNWSAYVTVSDVAGLSAASTGTIEMNSLLALNLPDDIDYGTRSLGYLSTTTADVTTPLVQKGNTKADVQLSGASMACSALGTLATTTQAWALTDVGHASSTVLTDTLASAKRNINPRTDDANELSANLYWNIAIPATGVKGTCTGSNTIAIIAKLRAGIEWTSRTSAASLRWDGITYGNGLFVAVAWSGLGNRVMTSPDGIAWTIQASAADNNWRSVTYGNGLFVAVAQTGVGNGVMTSPDGIIWTTQTSAADNRWNSVTYGNGLFVAVSDDGAGNRVMTSPDGETWTSQTSAADNSWNSVTYGNGLFVAVSFDGTGNRVMTSPDGETWTSQTSAADNSWSSVTYGNGLFVAVAWSGLGNRVMTSPDGITWTSRTSAVDNTWNAVTYGDGLFVAVSQTGTGNRVMTSSNGITWTSRTSAADNSWTDVIYGNDRFVAVSLTGAGNRVMTSD</sequence>
<proteinExistence type="predicted"/>